<dbReference type="OrthoDB" id="6161911at2759"/>
<keyword evidence="2" id="KW-0830">Ubiquinone</keyword>
<feature type="region of interest" description="Disordered" evidence="1">
    <location>
        <begin position="15"/>
        <end position="58"/>
    </location>
</feature>
<accession>A0A6A4W8X7</accession>
<organism evidence="2 3">
    <name type="scientific">Amphibalanus amphitrite</name>
    <name type="common">Striped barnacle</name>
    <name type="synonym">Balanus amphitrite</name>
    <dbReference type="NCBI Taxonomy" id="1232801"/>
    <lineage>
        <taxon>Eukaryota</taxon>
        <taxon>Metazoa</taxon>
        <taxon>Ecdysozoa</taxon>
        <taxon>Arthropoda</taxon>
        <taxon>Crustacea</taxon>
        <taxon>Multicrustacea</taxon>
        <taxon>Cirripedia</taxon>
        <taxon>Thoracica</taxon>
        <taxon>Thoracicalcarea</taxon>
        <taxon>Balanomorpha</taxon>
        <taxon>Balanoidea</taxon>
        <taxon>Balanidae</taxon>
        <taxon>Amphibalaninae</taxon>
        <taxon>Amphibalanus</taxon>
    </lineage>
</organism>
<name>A0A6A4W8X7_AMPAM</name>
<dbReference type="Pfam" id="PF15880">
    <property type="entry name" value="NDUFV3"/>
    <property type="match status" value="1"/>
</dbReference>
<evidence type="ECO:0000256" key="1">
    <source>
        <dbReference type="SAM" id="MobiDB-lite"/>
    </source>
</evidence>
<evidence type="ECO:0000313" key="3">
    <source>
        <dbReference type="Proteomes" id="UP000440578"/>
    </source>
</evidence>
<gene>
    <name evidence="2" type="primary">Ndufv3</name>
    <name evidence="2" type="ORF">FJT64_027189</name>
</gene>
<protein>
    <submittedName>
        <fullName evidence="2">NADH dehydrogenase [ubiquinone] flavoprotein 3, mitochondrial</fullName>
    </submittedName>
</protein>
<comment type="caution">
    <text evidence="2">The sequence shown here is derived from an EMBL/GenBank/DDBJ whole genome shotgun (WGS) entry which is preliminary data.</text>
</comment>
<proteinExistence type="predicted"/>
<reference evidence="2 3" key="1">
    <citation type="submission" date="2019-07" db="EMBL/GenBank/DDBJ databases">
        <title>Draft genome assembly of a fouling barnacle, Amphibalanus amphitrite (Darwin, 1854): The first reference genome for Thecostraca.</title>
        <authorList>
            <person name="Kim W."/>
        </authorList>
    </citation>
    <scope>NUCLEOTIDE SEQUENCE [LARGE SCALE GENOMIC DNA]</scope>
    <source>
        <strain evidence="2">SNU_AA5</strain>
        <tissue evidence="2">Soma without cirri and trophi</tissue>
    </source>
</reference>
<evidence type="ECO:0000313" key="2">
    <source>
        <dbReference type="EMBL" id="KAF0300234.1"/>
    </source>
</evidence>
<dbReference type="Proteomes" id="UP000440578">
    <property type="component" value="Unassembled WGS sequence"/>
</dbReference>
<dbReference type="GO" id="GO:0005739">
    <property type="term" value="C:mitochondrion"/>
    <property type="evidence" value="ECO:0007669"/>
    <property type="project" value="InterPro"/>
</dbReference>
<dbReference type="AlphaFoldDB" id="A0A6A4W8X7"/>
<dbReference type="GO" id="GO:0045271">
    <property type="term" value="C:respiratory chain complex I"/>
    <property type="evidence" value="ECO:0007669"/>
    <property type="project" value="InterPro"/>
</dbReference>
<dbReference type="InterPro" id="IPR026193">
    <property type="entry name" value="NDUFV3"/>
</dbReference>
<sequence>MFAARLSSRHIQLASCRLMSGQTQPPAPASKGAASPPPADDTPVGPGASKAGTYKNPEYYRYNPMSYFDLELDMKKDRLPQPNSRK</sequence>
<keyword evidence="3" id="KW-1185">Reference proteome</keyword>
<dbReference type="EMBL" id="VIIS01001275">
    <property type="protein sequence ID" value="KAF0300234.1"/>
    <property type="molecule type" value="Genomic_DNA"/>
</dbReference>